<protein>
    <recommendedName>
        <fullName evidence="4">Thioredoxin domain-containing protein</fullName>
    </recommendedName>
</protein>
<dbReference type="InterPro" id="IPR013783">
    <property type="entry name" value="Ig-like_fold"/>
</dbReference>
<feature type="signal peptide" evidence="1">
    <location>
        <begin position="1"/>
        <end position="20"/>
    </location>
</feature>
<dbReference type="EMBL" id="CP025958">
    <property type="protein sequence ID" value="AWM41081.1"/>
    <property type="molecule type" value="Genomic_DNA"/>
</dbReference>
<sequence length="539" mass="57991">MPRTLLVLAALICAAGLGRGADPAPPAGNWKLTLPISRGEETTMLISFAEKDGKWTAEYLGASDELKIKPAVTGVSVSGDRVSFTLGVTDREIVNFDGQLTKDKKKLNGSLSVVGGRLQLTTLYPTKLAKLTDPFEVAREALAQTDDGPELFNAAFQVLAQAADKKVPAGEVRGVVERVNKSAALFGPRWEREVTLRTVELLADQAGLADLAVAQAKRAERLLTDDDTAAARIEVLEALVRTLQKAGKPDDAKTYQAQLTKLELRDFVEYSKTSPPFKAEPFAGRKAKSDRAAVVEVFTGAECPPCVGVDLAFDGLLKAYKPADVVLLQYHFHVPGPDPLTSPDGMDRAEYYGDQIRGAPTLFISGKLGTASGGAAADSEKFYKQFRTTLDDLLEKPAGVKLSLAVTKGEKGAFEAKAKVSDLEAPGEKVRLRFALVEERVRYTGGNGIRYHHMVVRAMPGGAKGFALAKKDHEQAVAIDPEAVKASLVKYLDDFAKSESPFPRGARPLALKNLKLVALVQNDATKEILHAVQADLDGK</sequence>
<dbReference type="RefSeq" id="WP_010040088.1">
    <property type="nucleotide sequence ID" value="NZ_CP025958.1"/>
</dbReference>
<dbReference type="Proteomes" id="UP000245802">
    <property type="component" value="Chromosome"/>
</dbReference>
<dbReference type="OrthoDB" id="253784at2"/>
<gene>
    <name evidence="2" type="ORF">C1280_31585</name>
</gene>
<proteinExistence type="predicted"/>
<keyword evidence="3" id="KW-1185">Reference proteome</keyword>
<evidence type="ECO:0008006" key="4">
    <source>
        <dbReference type="Google" id="ProtNLM"/>
    </source>
</evidence>
<dbReference type="SUPFAM" id="SSF52833">
    <property type="entry name" value="Thioredoxin-like"/>
    <property type="match status" value="1"/>
</dbReference>
<evidence type="ECO:0000313" key="3">
    <source>
        <dbReference type="Proteomes" id="UP000245802"/>
    </source>
</evidence>
<feature type="chain" id="PRO_5016428792" description="Thioredoxin domain-containing protein" evidence="1">
    <location>
        <begin position="21"/>
        <end position="539"/>
    </location>
</feature>
<dbReference type="AlphaFoldDB" id="A0A2Z3H879"/>
<accession>A0A2Z3H879</accession>
<evidence type="ECO:0000256" key="1">
    <source>
        <dbReference type="SAM" id="SignalP"/>
    </source>
</evidence>
<name>A0A2Z3H879_9BACT</name>
<evidence type="ECO:0000313" key="2">
    <source>
        <dbReference type="EMBL" id="AWM41081.1"/>
    </source>
</evidence>
<dbReference type="InterPro" id="IPR036249">
    <property type="entry name" value="Thioredoxin-like_sf"/>
</dbReference>
<dbReference type="KEGG" id="gog:C1280_31585"/>
<keyword evidence="1" id="KW-0732">Signal</keyword>
<organism evidence="2 3">
    <name type="scientific">Gemmata obscuriglobus</name>
    <dbReference type="NCBI Taxonomy" id="114"/>
    <lineage>
        <taxon>Bacteria</taxon>
        <taxon>Pseudomonadati</taxon>
        <taxon>Planctomycetota</taxon>
        <taxon>Planctomycetia</taxon>
        <taxon>Gemmatales</taxon>
        <taxon>Gemmataceae</taxon>
        <taxon>Gemmata</taxon>
    </lineage>
</organism>
<dbReference type="Gene3D" id="2.60.40.10">
    <property type="entry name" value="Immunoglobulins"/>
    <property type="match status" value="1"/>
</dbReference>
<reference evidence="2 3" key="1">
    <citation type="submission" date="2018-01" db="EMBL/GenBank/DDBJ databases">
        <title>G. obscuriglobus.</title>
        <authorList>
            <person name="Franke J."/>
            <person name="Blomberg W."/>
            <person name="Selmecki A."/>
        </authorList>
    </citation>
    <scope>NUCLEOTIDE SEQUENCE [LARGE SCALE GENOMIC DNA]</scope>
    <source>
        <strain evidence="2 3">DSM 5831</strain>
    </source>
</reference>